<evidence type="ECO:0000256" key="1">
    <source>
        <dbReference type="SAM" id="MobiDB-lite"/>
    </source>
</evidence>
<proteinExistence type="predicted"/>
<reference evidence="3" key="1">
    <citation type="submission" date="2023-11" db="EMBL/GenBank/DDBJ databases">
        <authorList>
            <person name="Alioto T."/>
            <person name="Alioto T."/>
            <person name="Gomez Garrido J."/>
        </authorList>
    </citation>
    <scope>NUCLEOTIDE SEQUENCE</scope>
</reference>
<dbReference type="AlphaFoldDB" id="A0AAI8YTW3"/>
<dbReference type="EMBL" id="CAVMBE010000008">
    <property type="protein sequence ID" value="CAK3868024.1"/>
    <property type="molecule type" value="Genomic_DNA"/>
</dbReference>
<feature type="region of interest" description="Disordered" evidence="1">
    <location>
        <begin position="1"/>
        <end position="36"/>
    </location>
</feature>
<evidence type="ECO:0000313" key="4">
    <source>
        <dbReference type="Proteomes" id="UP001296104"/>
    </source>
</evidence>
<organism evidence="3 4">
    <name type="scientific">Lecanosticta acicola</name>
    <dbReference type="NCBI Taxonomy" id="111012"/>
    <lineage>
        <taxon>Eukaryota</taxon>
        <taxon>Fungi</taxon>
        <taxon>Dikarya</taxon>
        <taxon>Ascomycota</taxon>
        <taxon>Pezizomycotina</taxon>
        <taxon>Dothideomycetes</taxon>
        <taxon>Dothideomycetidae</taxon>
        <taxon>Mycosphaerellales</taxon>
        <taxon>Mycosphaerellaceae</taxon>
        <taxon>Lecanosticta</taxon>
    </lineage>
</organism>
<sequence>MGARLSQPRAPGGTTESSIPTKPAPPPNPKNPFPRGINSRTIVAPAAAFTMALILFVYTRTSIRAAKANAQRHRDADTGGEGLSLLNEHRRRHGLGGARRLEEGEGMGGTVGELGRELFGGKGKEGEKGEKGVGVGRSEEEERLRALKGRRGGGS</sequence>
<evidence type="ECO:0000256" key="2">
    <source>
        <dbReference type="SAM" id="Phobius"/>
    </source>
</evidence>
<protein>
    <submittedName>
        <fullName evidence="3">Uncharacterized protein</fullName>
    </submittedName>
</protein>
<keyword evidence="2" id="KW-1133">Transmembrane helix</keyword>
<keyword evidence="4" id="KW-1185">Reference proteome</keyword>
<name>A0AAI8YTW3_9PEZI</name>
<dbReference type="Proteomes" id="UP001296104">
    <property type="component" value="Unassembled WGS sequence"/>
</dbReference>
<feature type="compositionally biased region" description="Basic and acidic residues" evidence="1">
    <location>
        <begin position="122"/>
        <end position="145"/>
    </location>
</feature>
<accession>A0AAI8YTW3</accession>
<feature type="compositionally biased region" description="Basic residues" evidence="1">
    <location>
        <begin position="146"/>
        <end position="155"/>
    </location>
</feature>
<gene>
    <name evidence="3" type="ORF">LECACI_7A001933</name>
</gene>
<feature type="transmembrane region" description="Helical" evidence="2">
    <location>
        <begin position="37"/>
        <end position="58"/>
    </location>
</feature>
<keyword evidence="2" id="KW-0812">Transmembrane</keyword>
<feature type="region of interest" description="Disordered" evidence="1">
    <location>
        <begin position="66"/>
        <end position="155"/>
    </location>
</feature>
<evidence type="ECO:0000313" key="3">
    <source>
        <dbReference type="EMBL" id="CAK3868024.1"/>
    </source>
</evidence>
<comment type="caution">
    <text evidence="3">The sequence shown here is derived from an EMBL/GenBank/DDBJ whole genome shotgun (WGS) entry which is preliminary data.</text>
</comment>
<keyword evidence="2" id="KW-0472">Membrane</keyword>
<feature type="compositionally biased region" description="Pro residues" evidence="1">
    <location>
        <begin position="22"/>
        <end position="32"/>
    </location>
</feature>